<dbReference type="Proteomes" id="UP000789570">
    <property type="component" value="Unassembled WGS sequence"/>
</dbReference>
<dbReference type="PANTHER" id="PTHR10335:SF23">
    <property type="entry name" value="OB FOLD-CONTAINING PROTEIN, NUCLEIC ACID BINDING"/>
    <property type="match status" value="1"/>
</dbReference>
<organism evidence="2 3">
    <name type="scientific">Funneliformis caledonium</name>
    <dbReference type="NCBI Taxonomy" id="1117310"/>
    <lineage>
        <taxon>Eukaryota</taxon>
        <taxon>Fungi</taxon>
        <taxon>Fungi incertae sedis</taxon>
        <taxon>Mucoromycota</taxon>
        <taxon>Glomeromycotina</taxon>
        <taxon>Glomeromycetes</taxon>
        <taxon>Glomerales</taxon>
        <taxon>Glomeraceae</taxon>
        <taxon>Funneliformis</taxon>
    </lineage>
</organism>
<evidence type="ECO:0000313" key="3">
    <source>
        <dbReference type="Proteomes" id="UP000789570"/>
    </source>
</evidence>
<accession>A0A9N9EX93</accession>
<dbReference type="AlphaFoldDB" id="A0A9N9EX93"/>
<dbReference type="EMBL" id="CAJVPQ010000621">
    <property type="protein sequence ID" value="CAG8497344.1"/>
    <property type="molecule type" value="Genomic_DNA"/>
</dbReference>
<dbReference type="SUPFAM" id="SSF56784">
    <property type="entry name" value="HAD-like"/>
    <property type="match status" value="1"/>
</dbReference>
<dbReference type="InterPro" id="IPR018812">
    <property type="entry name" value="SAK_HAD"/>
</dbReference>
<keyword evidence="3" id="KW-1185">Reference proteome</keyword>
<reference evidence="2" key="1">
    <citation type="submission" date="2021-06" db="EMBL/GenBank/DDBJ databases">
        <authorList>
            <person name="Kallberg Y."/>
            <person name="Tangrot J."/>
            <person name="Rosling A."/>
        </authorList>
    </citation>
    <scope>NUCLEOTIDE SEQUENCE</scope>
    <source>
        <strain evidence="2">UK204</strain>
    </source>
</reference>
<feature type="domain" description="Swiss Army Knife RNA repair protein HAD" evidence="1">
    <location>
        <begin position="73"/>
        <end position="289"/>
    </location>
</feature>
<dbReference type="GO" id="GO:1990259">
    <property type="term" value="F:histone H2AQ104 methyltransferase activity"/>
    <property type="evidence" value="ECO:0007669"/>
    <property type="project" value="TreeGrafter"/>
</dbReference>
<dbReference type="InterPro" id="IPR036412">
    <property type="entry name" value="HAD-like_sf"/>
</dbReference>
<dbReference type="GO" id="GO:0003723">
    <property type="term" value="F:RNA binding"/>
    <property type="evidence" value="ECO:0007669"/>
    <property type="project" value="TreeGrafter"/>
</dbReference>
<gene>
    <name evidence="2" type="ORF">FCALED_LOCUS3525</name>
</gene>
<dbReference type="OrthoDB" id="5596992at2759"/>
<protein>
    <submittedName>
        <fullName evidence="2">9503_t:CDS:1</fullName>
    </submittedName>
</protein>
<dbReference type="GO" id="GO:0032040">
    <property type="term" value="C:small-subunit processome"/>
    <property type="evidence" value="ECO:0007669"/>
    <property type="project" value="TreeGrafter"/>
</dbReference>
<dbReference type="GO" id="GO:0031428">
    <property type="term" value="C:box C/D methylation guide snoRNP complex"/>
    <property type="evidence" value="ECO:0007669"/>
    <property type="project" value="TreeGrafter"/>
</dbReference>
<name>A0A9N9EX93_9GLOM</name>
<dbReference type="GO" id="GO:0000494">
    <property type="term" value="P:box C/D sno(s)RNA 3'-end processing"/>
    <property type="evidence" value="ECO:0007669"/>
    <property type="project" value="TreeGrafter"/>
</dbReference>
<comment type="caution">
    <text evidence="2">The sequence shown here is derived from an EMBL/GenBank/DDBJ whole genome shotgun (WGS) entry which is preliminary data.</text>
</comment>
<dbReference type="PANTHER" id="PTHR10335">
    <property type="entry name" value="RRNA 2-O-METHYLTRANSFERASE FIBRILLARIN"/>
    <property type="match status" value="1"/>
</dbReference>
<proteinExistence type="predicted"/>
<evidence type="ECO:0000313" key="2">
    <source>
        <dbReference type="EMBL" id="CAG8497344.1"/>
    </source>
</evidence>
<dbReference type="Pfam" id="PF10307">
    <property type="entry name" value="HAD_SAK_1"/>
    <property type="match status" value="1"/>
</dbReference>
<evidence type="ECO:0000259" key="1">
    <source>
        <dbReference type="Pfam" id="PF10307"/>
    </source>
</evidence>
<dbReference type="GO" id="GO:0008649">
    <property type="term" value="F:rRNA methyltransferase activity"/>
    <property type="evidence" value="ECO:0007669"/>
    <property type="project" value="TreeGrafter"/>
</dbReference>
<sequence>MAKSDKINLLTNALFRTLTAPEGTIVEFPELENVFNAQSTESSFNIGTSSTTVIQQPPLKINIFDFDGTLFSSPEPNSEIWEKRLTGMLKEENKIFRGWYQDKRSLETCEAGNRWNNKLVETVKLSMRAENHLTVLLTGRNYNEFHEMITEMVERRGMKFDVMGFKPTINLLDWQSYYKTHIIKTVGRDIYQEIILKKSTIEGTKRLTTKQFKFNFINDLISHHPSTISISIWDDRKPHLKGFENFLKELKTLGKIKEGIVHMVKLPKIPLEPFAEYHMVMGMVNDHNERTVNNKIGIVRKIQYAGIFFDDHVIDQLKKNFPPPENYGEWVFEGSYVHIRTNTNNEWLNSYCGGRGAIVTMRVTAFGIYQKRIYCLQVSEYENSQARTPQGMRKGRLYSDCPVPFINFAYVKGSQGFDDNTETFNFNWVPIEYENQLVIQGVIAAKYILGLA</sequence>